<proteinExistence type="predicted"/>
<keyword evidence="1" id="KW-0812">Transmembrane</keyword>
<dbReference type="EMBL" id="JASCZI010030862">
    <property type="protein sequence ID" value="MED6125111.1"/>
    <property type="molecule type" value="Genomic_DNA"/>
</dbReference>
<evidence type="ECO:0000313" key="2">
    <source>
        <dbReference type="EMBL" id="MED6125111.1"/>
    </source>
</evidence>
<keyword evidence="1" id="KW-1133">Transmembrane helix</keyword>
<evidence type="ECO:0000256" key="1">
    <source>
        <dbReference type="SAM" id="Phobius"/>
    </source>
</evidence>
<gene>
    <name evidence="2" type="ORF">PIB30_065530</name>
</gene>
<dbReference type="Proteomes" id="UP001341840">
    <property type="component" value="Unassembled WGS sequence"/>
</dbReference>
<evidence type="ECO:0000313" key="3">
    <source>
        <dbReference type="Proteomes" id="UP001341840"/>
    </source>
</evidence>
<organism evidence="2 3">
    <name type="scientific">Stylosanthes scabra</name>
    <dbReference type="NCBI Taxonomy" id="79078"/>
    <lineage>
        <taxon>Eukaryota</taxon>
        <taxon>Viridiplantae</taxon>
        <taxon>Streptophyta</taxon>
        <taxon>Embryophyta</taxon>
        <taxon>Tracheophyta</taxon>
        <taxon>Spermatophyta</taxon>
        <taxon>Magnoliopsida</taxon>
        <taxon>eudicotyledons</taxon>
        <taxon>Gunneridae</taxon>
        <taxon>Pentapetalae</taxon>
        <taxon>rosids</taxon>
        <taxon>fabids</taxon>
        <taxon>Fabales</taxon>
        <taxon>Fabaceae</taxon>
        <taxon>Papilionoideae</taxon>
        <taxon>50 kb inversion clade</taxon>
        <taxon>dalbergioids sensu lato</taxon>
        <taxon>Dalbergieae</taxon>
        <taxon>Pterocarpus clade</taxon>
        <taxon>Stylosanthes</taxon>
    </lineage>
</organism>
<keyword evidence="1" id="KW-0472">Membrane</keyword>
<keyword evidence="3" id="KW-1185">Reference proteome</keyword>
<name>A0ABU6RM16_9FABA</name>
<feature type="transmembrane region" description="Helical" evidence="1">
    <location>
        <begin position="93"/>
        <end position="117"/>
    </location>
</feature>
<comment type="caution">
    <text evidence="2">The sequence shown here is derived from an EMBL/GenBank/DDBJ whole genome shotgun (WGS) entry which is preliminary data.</text>
</comment>
<accession>A0ABU6RM16</accession>
<protein>
    <submittedName>
        <fullName evidence="2">Uncharacterized protein</fullName>
    </submittedName>
</protein>
<reference evidence="2 3" key="1">
    <citation type="journal article" date="2023" name="Plants (Basel)">
        <title>Bridging the Gap: Combining Genomics and Transcriptomics Approaches to Understand Stylosanthes scabra, an Orphan Legume from the Brazilian Caatinga.</title>
        <authorList>
            <person name="Ferreira-Neto J.R.C."/>
            <person name="da Silva M.D."/>
            <person name="Binneck E."/>
            <person name="de Melo N.F."/>
            <person name="da Silva R.H."/>
            <person name="de Melo A.L.T.M."/>
            <person name="Pandolfi V."/>
            <person name="Bustamante F.O."/>
            <person name="Brasileiro-Vidal A.C."/>
            <person name="Benko-Iseppon A.M."/>
        </authorList>
    </citation>
    <scope>NUCLEOTIDE SEQUENCE [LARGE SCALE GENOMIC DNA]</scope>
    <source>
        <tissue evidence="2">Leaves</tissue>
    </source>
</reference>
<sequence>MKATLNHTMEVFESIANEASNPGNLPTAIGALHVCKRYYKSMIEIIILSSSSSPLLSRHPSSLRPPSTDTLAAPLLRAVASPRRAGRSRLRRVISFSSSWHFASLHILLLQTLPIFLTCNPPHLPILRK</sequence>